<keyword evidence="1" id="KW-0472">Membrane</keyword>
<organism evidence="2 3">
    <name type="scientific">Papilio machaon</name>
    <name type="common">Old World swallowtail butterfly</name>
    <dbReference type="NCBI Taxonomy" id="76193"/>
    <lineage>
        <taxon>Eukaryota</taxon>
        <taxon>Metazoa</taxon>
        <taxon>Ecdysozoa</taxon>
        <taxon>Arthropoda</taxon>
        <taxon>Hexapoda</taxon>
        <taxon>Insecta</taxon>
        <taxon>Pterygota</taxon>
        <taxon>Neoptera</taxon>
        <taxon>Endopterygota</taxon>
        <taxon>Lepidoptera</taxon>
        <taxon>Glossata</taxon>
        <taxon>Ditrysia</taxon>
        <taxon>Papilionoidea</taxon>
        <taxon>Papilionidae</taxon>
        <taxon>Papilioninae</taxon>
        <taxon>Papilio</taxon>
    </lineage>
</organism>
<accession>A0A194QKM4</accession>
<protein>
    <submittedName>
        <fullName evidence="2">Uncharacterized protein</fullName>
    </submittedName>
</protein>
<evidence type="ECO:0000313" key="2">
    <source>
        <dbReference type="EMBL" id="KPJ06108.1"/>
    </source>
</evidence>
<feature type="transmembrane region" description="Helical" evidence="1">
    <location>
        <begin position="20"/>
        <end position="43"/>
    </location>
</feature>
<evidence type="ECO:0000313" key="3">
    <source>
        <dbReference type="Proteomes" id="UP000053240"/>
    </source>
</evidence>
<reference evidence="2 3" key="1">
    <citation type="journal article" date="2015" name="Nat. Commun.">
        <title>Outbred genome sequencing and CRISPR/Cas9 gene editing in butterflies.</title>
        <authorList>
            <person name="Li X."/>
            <person name="Fan D."/>
            <person name="Zhang W."/>
            <person name="Liu G."/>
            <person name="Zhang L."/>
            <person name="Zhao L."/>
            <person name="Fang X."/>
            <person name="Chen L."/>
            <person name="Dong Y."/>
            <person name="Chen Y."/>
            <person name="Ding Y."/>
            <person name="Zhao R."/>
            <person name="Feng M."/>
            <person name="Zhu Y."/>
            <person name="Feng Y."/>
            <person name="Jiang X."/>
            <person name="Zhu D."/>
            <person name="Xiang H."/>
            <person name="Feng X."/>
            <person name="Li S."/>
            <person name="Wang J."/>
            <person name="Zhang G."/>
            <person name="Kronforst M.R."/>
            <person name="Wang W."/>
        </authorList>
    </citation>
    <scope>NUCLEOTIDE SEQUENCE [LARGE SCALE GENOMIC DNA]</scope>
    <source>
        <strain evidence="2">Ya'a_city_454_Pm</strain>
        <tissue evidence="2">Whole body</tissue>
    </source>
</reference>
<dbReference type="AlphaFoldDB" id="A0A194QKM4"/>
<gene>
    <name evidence="2" type="ORF">RR48_14550</name>
</gene>
<sequence>MSENTHDILKEAAATAAVTGSLFSTFDIIMLILLLGAAVWWLYSSKKDNKKDEILLSKYSIQ</sequence>
<keyword evidence="3" id="KW-1185">Reference proteome</keyword>
<keyword evidence="1" id="KW-0812">Transmembrane</keyword>
<name>A0A194QKM4_PAPMA</name>
<keyword evidence="1" id="KW-1133">Transmembrane helix</keyword>
<proteinExistence type="predicted"/>
<dbReference type="Proteomes" id="UP000053240">
    <property type="component" value="Unassembled WGS sequence"/>
</dbReference>
<dbReference type="EMBL" id="KQ461198">
    <property type="protein sequence ID" value="KPJ06108.1"/>
    <property type="molecule type" value="Genomic_DNA"/>
</dbReference>
<evidence type="ECO:0000256" key="1">
    <source>
        <dbReference type="SAM" id="Phobius"/>
    </source>
</evidence>
<dbReference type="InParanoid" id="A0A194QKM4"/>